<accession>A0A0F9RWV5</accession>
<comment type="caution">
    <text evidence="1">The sequence shown here is derived from an EMBL/GenBank/DDBJ whole genome shotgun (WGS) entry which is preliminary data.</text>
</comment>
<protein>
    <submittedName>
        <fullName evidence="1">Uncharacterized protein</fullName>
    </submittedName>
</protein>
<name>A0A0F9RWV5_9ZZZZ</name>
<organism evidence="1">
    <name type="scientific">marine sediment metagenome</name>
    <dbReference type="NCBI Taxonomy" id="412755"/>
    <lineage>
        <taxon>unclassified sequences</taxon>
        <taxon>metagenomes</taxon>
        <taxon>ecological metagenomes</taxon>
    </lineage>
</organism>
<gene>
    <name evidence="1" type="ORF">LCGC14_0527560</name>
</gene>
<evidence type="ECO:0000313" key="1">
    <source>
        <dbReference type="EMBL" id="KKN60885.1"/>
    </source>
</evidence>
<reference evidence="1" key="1">
    <citation type="journal article" date="2015" name="Nature">
        <title>Complex archaea that bridge the gap between prokaryotes and eukaryotes.</title>
        <authorList>
            <person name="Spang A."/>
            <person name="Saw J.H."/>
            <person name="Jorgensen S.L."/>
            <person name="Zaremba-Niedzwiedzka K."/>
            <person name="Martijn J."/>
            <person name="Lind A.E."/>
            <person name="van Eijk R."/>
            <person name="Schleper C."/>
            <person name="Guy L."/>
            <person name="Ettema T.J."/>
        </authorList>
    </citation>
    <scope>NUCLEOTIDE SEQUENCE</scope>
</reference>
<sequence length="124" mass="13876">MLTQQQINFTLDISNKVPQGQAYMAHYKVKSMAVADVCASKLLRIPKIQDYLATLRQPAEKAVIATRDELGETYTTLFKDSEKGVRDRVACGKEIAGLYGYYAPQKNLILGDITIEVIYKDATK</sequence>
<dbReference type="AlphaFoldDB" id="A0A0F9RWV5"/>
<dbReference type="EMBL" id="LAZR01000679">
    <property type="protein sequence ID" value="KKN60885.1"/>
    <property type="molecule type" value="Genomic_DNA"/>
</dbReference>
<proteinExistence type="predicted"/>